<reference evidence="3 4" key="2">
    <citation type="submission" date="2018-11" db="EMBL/GenBank/DDBJ databases">
        <authorList>
            <consortium name="Pathogen Informatics"/>
        </authorList>
    </citation>
    <scope>NUCLEOTIDE SEQUENCE [LARGE SCALE GENOMIC DNA]</scope>
</reference>
<gene>
    <name evidence="3" type="ORF">TTAC_LOCUS4168</name>
</gene>
<accession>A0A0R3WTU2</accession>
<evidence type="ECO:0000313" key="5">
    <source>
        <dbReference type="WBParaSite" id="TTAC_0000418201-mRNA-1"/>
    </source>
</evidence>
<evidence type="ECO:0000313" key="3">
    <source>
        <dbReference type="EMBL" id="VDM24343.1"/>
    </source>
</evidence>
<reference evidence="5" key="1">
    <citation type="submission" date="2017-02" db="UniProtKB">
        <authorList>
            <consortium name="WormBaseParasite"/>
        </authorList>
    </citation>
    <scope>IDENTIFICATION</scope>
</reference>
<dbReference type="Proteomes" id="UP000274429">
    <property type="component" value="Unassembled WGS sequence"/>
</dbReference>
<dbReference type="EMBL" id="UYWX01003823">
    <property type="protein sequence ID" value="VDM24343.1"/>
    <property type="molecule type" value="Genomic_DNA"/>
</dbReference>
<keyword evidence="2" id="KW-0812">Transmembrane</keyword>
<organism evidence="5">
    <name type="scientific">Hydatigena taeniaeformis</name>
    <name type="common">Feline tapeworm</name>
    <name type="synonym">Taenia taeniaeformis</name>
    <dbReference type="NCBI Taxonomy" id="6205"/>
    <lineage>
        <taxon>Eukaryota</taxon>
        <taxon>Metazoa</taxon>
        <taxon>Spiralia</taxon>
        <taxon>Lophotrochozoa</taxon>
        <taxon>Platyhelminthes</taxon>
        <taxon>Cestoda</taxon>
        <taxon>Eucestoda</taxon>
        <taxon>Cyclophyllidea</taxon>
        <taxon>Taeniidae</taxon>
        <taxon>Hydatigera</taxon>
    </lineage>
</organism>
<evidence type="ECO:0000313" key="4">
    <source>
        <dbReference type="Proteomes" id="UP000274429"/>
    </source>
</evidence>
<feature type="region of interest" description="Disordered" evidence="1">
    <location>
        <begin position="1"/>
        <end position="37"/>
    </location>
</feature>
<proteinExistence type="predicted"/>
<evidence type="ECO:0000256" key="1">
    <source>
        <dbReference type="SAM" id="MobiDB-lite"/>
    </source>
</evidence>
<name>A0A0R3WTU2_HYDTA</name>
<keyword evidence="4" id="KW-1185">Reference proteome</keyword>
<protein>
    <submittedName>
        <fullName evidence="5">Transmembrane protein</fullName>
    </submittedName>
</protein>
<feature type="transmembrane region" description="Helical" evidence="2">
    <location>
        <begin position="73"/>
        <end position="97"/>
    </location>
</feature>
<dbReference type="AlphaFoldDB" id="A0A0R3WTU2"/>
<dbReference type="STRING" id="6205.A0A0R3WTU2"/>
<evidence type="ECO:0000256" key="2">
    <source>
        <dbReference type="SAM" id="Phobius"/>
    </source>
</evidence>
<keyword evidence="2" id="KW-0472">Membrane</keyword>
<sequence>MKFDFETSVSTHSRRIPLQPTNNTKKPSNPYRATSARRLPLPTTHLSPARSHLDLLIDHRFSKSSQRRRRYTLSTWSPLILVVCWTPIFLLLMSSLAPGVLAASESETITLSRALDSPPGELVELKTLLKSPPVADENSKPIHELTEVELSDDLELPDGIEDGSQNEDVSIFGEPEMDVFSGDMDLQADTMLVDEYSQISKREVHIKGGFLMFTCKKM</sequence>
<keyword evidence="2" id="KW-1133">Transmembrane helix</keyword>
<dbReference type="WBParaSite" id="TTAC_0000418201-mRNA-1">
    <property type="protein sequence ID" value="TTAC_0000418201-mRNA-1"/>
    <property type="gene ID" value="TTAC_0000418201"/>
</dbReference>